<keyword evidence="3" id="KW-1185">Reference proteome</keyword>
<dbReference type="InterPro" id="IPR018222">
    <property type="entry name" value="Nuclear_transport_factor_2_euk"/>
</dbReference>
<accession>A0A8H7WJR7</accession>
<evidence type="ECO:0000313" key="2">
    <source>
        <dbReference type="EMBL" id="KAG4425943.1"/>
    </source>
</evidence>
<dbReference type="OrthoDB" id="25408at2759"/>
<evidence type="ECO:0000313" key="3">
    <source>
        <dbReference type="Proteomes" id="UP000664132"/>
    </source>
</evidence>
<dbReference type="PROSITE" id="PS50177">
    <property type="entry name" value="NTF2_DOMAIN"/>
    <property type="match status" value="1"/>
</dbReference>
<comment type="caution">
    <text evidence="2">The sequence shown here is derived from an EMBL/GenBank/DDBJ whole genome shotgun (WGS) entry which is preliminary data.</text>
</comment>
<dbReference type="AlphaFoldDB" id="A0A8H7WJR7"/>
<gene>
    <name evidence="2" type="ORF">IFR04_000887</name>
</gene>
<dbReference type="Proteomes" id="UP000664132">
    <property type="component" value="Unassembled WGS sequence"/>
</dbReference>
<dbReference type="SUPFAM" id="SSF54427">
    <property type="entry name" value="NTF2-like"/>
    <property type="match status" value="1"/>
</dbReference>
<proteinExistence type="predicted"/>
<dbReference type="EMBL" id="JAFJYH010000006">
    <property type="protein sequence ID" value="KAG4425943.1"/>
    <property type="molecule type" value="Genomic_DNA"/>
</dbReference>
<dbReference type="InterPro" id="IPR045875">
    <property type="entry name" value="NTF2"/>
</dbReference>
<organism evidence="2 3">
    <name type="scientific">Cadophora malorum</name>
    <dbReference type="NCBI Taxonomy" id="108018"/>
    <lineage>
        <taxon>Eukaryota</taxon>
        <taxon>Fungi</taxon>
        <taxon>Dikarya</taxon>
        <taxon>Ascomycota</taxon>
        <taxon>Pezizomycotina</taxon>
        <taxon>Leotiomycetes</taxon>
        <taxon>Helotiales</taxon>
        <taxon>Ploettnerulaceae</taxon>
        <taxon>Cadophora</taxon>
    </lineage>
</organism>
<feature type="domain" description="NTF2" evidence="1">
    <location>
        <begin position="16"/>
        <end position="169"/>
    </location>
</feature>
<dbReference type="InterPro" id="IPR032710">
    <property type="entry name" value="NTF2-like_dom_sf"/>
</dbReference>
<name>A0A8H7WJR7_9HELO</name>
<protein>
    <recommendedName>
        <fullName evidence="1">NTF2 domain-containing protein</fullName>
    </recommendedName>
</protein>
<dbReference type="PANTHER" id="PTHR12612">
    <property type="entry name" value="NUCLEAR TRANSPORT FACTOR 2"/>
    <property type="match status" value="1"/>
</dbReference>
<reference evidence="2" key="1">
    <citation type="submission" date="2021-02" db="EMBL/GenBank/DDBJ databases">
        <title>Genome sequence Cadophora malorum strain M34.</title>
        <authorList>
            <person name="Stefanovic E."/>
            <person name="Vu D."/>
            <person name="Scully C."/>
            <person name="Dijksterhuis J."/>
            <person name="Roader J."/>
            <person name="Houbraken J."/>
        </authorList>
    </citation>
    <scope>NUCLEOTIDE SEQUENCE</scope>
    <source>
        <strain evidence="2">M34</strain>
    </source>
</reference>
<sequence>MAEPTEDIEVKVATNAAEDFVTSYYATLNGSKGHTSLMSFYLKPTEARPLKPQISMNGKVLPDPAALQSAIADQPERSQYDVQSFDCHVLNTNYNVGVEDSAVSPEKDGRKMSILVLVSGSVKSIKDDVGGDTRGFTESIILVPNWEAYSSRAPKGLRKWLISSQTFRYVL</sequence>
<dbReference type="GO" id="GO:0006913">
    <property type="term" value="P:nucleocytoplasmic transport"/>
    <property type="evidence" value="ECO:0007669"/>
    <property type="project" value="InterPro"/>
</dbReference>
<dbReference type="Gene3D" id="3.10.450.50">
    <property type="match status" value="1"/>
</dbReference>
<evidence type="ECO:0000259" key="1">
    <source>
        <dbReference type="PROSITE" id="PS50177"/>
    </source>
</evidence>